<dbReference type="SUPFAM" id="SSF48498">
    <property type="entry name" value="Tetracyclin repressor-like, C-terminal domain"/>
    <property type="match status" value="1"/>
</dbReference>
<organism evidence="6 7">
    <name type="scientific">Bradyrhizobium forestalis</name>
    <dbReference type="NCBI Taxonomy" id="1419263"/>
    <lineage>
        <taxon>Bacteria</taxon>
        <taxon>Pseudomonadati</taxon>
        <taxon>Pseudomonadota</taxon>
        <taxon>Alphaproteobacteria</taxon>
        <taxon>Hyphomicrobiales</taxon>
        <taxon>Nitrobacteraceae</taxon>
        <taxon>Bradyrhizobium</taxon>
    </lineage>
</organism>
<evidence type="ECO:0000256" key="3">
    <source>
        <dbReference type="ARBA" id="ARBA00023163"/>
    </source>
</evidence>
<dbReference type="Pfam" id="PF16925">
    <property type="entry name" value="TetR_C_13"/>
    <property type="match status" value="1"/>
</dbReference>
<dbReference type="RefSeq" id="WP_100230460.1">
    <property type="nucleotide sequence ID" value="NZ_PGVG01000002.1"/>
</dbReference>
<dbReference type="AlphaFoldDB" id="A0A2M8RF76"/>
<dbReference type="Gene3D" id="1.10.10.60">
    <property type="entry name" value="Homeodomain-like"/>
    <property type="match status" value="1"/>
</dbReference>
<protein>
    <submittedName>
        <fullName evidence="6">TetR family transcriptional regulator</fullName>
    </submittedName>
</protein>
<evidence type="ECO:0000256" key="4">
    <source>
        <dbReference type="PROSITE-ProRule" id="PRU00335"/>
    </source>
</evidence>
<keyword evidence="2 4" id="KW-0238">DNA-binding</keyword>
<dbReference type="GO" id="GO:0003677">
    <property type="term" value="F:DNA binding"/>
    <property type="evidence" value="ECO:0007669"/>
    <property type="project" value="UniProtKB-UniRule"/>
</dbReference>
<comment type="caution">
    <text evidence="6">The sequence shown here is derived from an EMBL/GenBank/DDBJ whole genome shotgun (WGS) entry which is preliminary data.</text>
</comment>
<evidence type="ECO:0000256" key="1">
    <source>
        <dbReference type="ARBA" id="ARBA00023015"/>
    </source>
</evidence>
<evidence type="ECO:0000259" key="5">
    <source>
        <dbReference type="PROSITE" id="PS50977"/>
    </source>
</evidence>
<keyword evidence="7" id="KW-1185">Reference proteome</keyword>
<dbReference type="InterPro" id="IPR011075">
    <property type="entry name" value="TetR_C"/>
</dbReference>
<dbReference type="PROSITE" id="PS50977">
    <property type="entry name" value="HTH_TETR_2"/>
    <property type="match status" value="1"/>
</dbReference>
<dbReference type="Pfam" id="PF00440">
    <property type="entry name" value="TetR_N"/>
    <property type="match status" value="1"/>
</dbReference>
<name>A0A2M8RF76_9BRAD</name>
<sequence>MRRAAPVQLPRGRPRSFDTEAAVERAMNVFWSRGYHATALPDLLRATKLSRGSLYAAFGDKHSLFLRALDRYIAIALTRMDTELDHRREPVEGLRAYLAGYVDRNSGANGRRGCLLVATAMELAGRDVEVDRRIGNFFKAMEARVAGAFSRAKAAGQLADGVEPSSAARILVCFVEGLRVVGKTAPTRIISQATVDALLDRFIR</sequence>
<dbReference type="PANTHER" id="PTHR47506">
    <property type="entry name" value="TRANSCRIPTIONAL REGULATORY PROTEIN"/>
    <property type="match status" value="1"/>
</dbReference>
<dbReference type="PANTHER" id="PTHR47506:SF10">
    <property type="entry name" value="TRANSCRIPTIONAL REGULATORY PROTEIN"/>
    <property type="match status" value="1"/>
</dbReference>
<dbReference type="InterPro" id="IPR036271">
    <property type="entry name" value="Tet_transcr_reg_TetR-rel_C_sf"/>
</dbReference>
<accession>A0A2M8RF76</accession>
<evidence type="ECO:0000256" key="2">
    <source>
        <dbReference type="ARBA" id="ARBA00023125"/>
    </source>
</evidence>
<dbReference type="OrthoDB" id="9795242at2"/>
<gene>
    <name evidence="6" type="ORF">CVM73_02570</name>
</gene>
<dbReference type="Gene3D" id="1.10.357.10">
    <property type="entry name" value="Tetracycline Repressor, domain 2"/>
    <property type="match status" value="1"/>
</dbReference>
<dbReference type="Proteomes" id="UP000231194">
    <property type="component" value="Unassembled WGS sequence"/>
</dbReference>
<feature type="domain" description="HTH tetR-type" evidence="5">
    <location>
        <begin position="16"/>
        <end position="76"/>
    </location>
</feature>
<dbReference type="InterPro" id="IPR009057">
    <property type="entry name" value="Homeodomain-like_sf"/>
</dbReference>
<reference evidence="6 7" key="1">
    <citation type="submission" date="2017-11" db="EMBL/GenBank/DDBJ databases">
        <title>Bradyrhizobium forestalis sp. nov., an efficient nitrogen-fixing bacterium isolated from nodules of forest legume species in the Amazon.</title>
        <authorList>
            <person name="Costa E.M."/>
            <person name="Guimaraes A."/>
            <person name="Carvalho T.S."/>
            <person name="Rodrigues T.L."/>
            <person name="Ribeiro P.R.A."/>
            <person name="Lebbe L."/>
            <person name="Willems A."/>
            <person name="Moreira F.M.S."/>
        </authorList>
    </citation>
    <scope>NUCLEOTIDE SEQUENCE [LARGE SCALE GENOMIC DNA]</scope>
    <source>
        <strain evidence="6 7">INPA54B</strain>
    </source>
</reference>
<dbReference type="SUPFAM" id="SSF46689">
    <property type="entry name" value="Homeodomain-like"/>
    <property type="match status" value="1"/>
</dbReference>
<evidence type="ECO:0000313" key="6">
    <source>
        <dbReference type="EMBL" id="PJG56469.1"/>
    </source>
</evidence>
<dbReference type="EMBL" id="PGVG01000002">
    <property type="protein sequence ID" value="PJG56469.1"/>
    <property type="molecule type" value="Genomic_DNA"/>
</dbReference>
<dbReference type="InterPro" id="IPR001647">
    <property type="entry name" value="HTH_TetR"/>
</dbReference>
<keyword evidence="3" id="KW-0804">Transcription</keyword>
<feature type="DNA-binding region" description="H-T-H motif" evidence="4">
    <location>
        <begin position="39"/>
        <end position="58"/>
    </location>
</feature>
<evidence type="ECO:0000313" key="7">
    <source>
        <dbReference type="Proteomes" id="UP000231194"/>
    </source>
</evidence>
<keyword evidence="1" id="KW-0805">Transcription regulation</keyword>
<proteinExistence type="predicted"/>